<comment type="caution">
    <text evidence="1">The sequence shown here is derived from an EMBL/GenBank/DDBJ whole genome shotgun (WGS) entry which is preliminary data.</text>
</comment>
<proteinExistence type="predicted"/>
<protein>
    <submittedName>
        <fullName evidence="1">Uncharacterized protein</fullName>
    </submittedName>
</protein>
<dbReference type="Proteomes" id="UP000033847">
    <property type="component" value="Unassembled WGS sequence"/>
</dbReference>
<evidence type="ECO:0000313" key="1">
    <source>
        <dbReference type="EMBL" id="KKS39203.1"/>
    </source>
</evidence>
<reference evidence="1 2" key="1">
    <citation type="journal article" date="2015" name="Nature">
        <title>rRNA introns, odd ribosomes, and small enigmatic genomes across a large radiation of phyla.</title>
        <authorList>
            <person name="Brown C.T."/>
            <person name="Hug L.A."/>
            <person name="Thomas B.C."/>
            <person name="Sharon I."/>
            <person name="Castelle C.J."/>
            <person name="Singh A."/>
            <person name="Wilkins M.J."/>
            <person name="Williams K.H."/>
            <person name="Banfield J.F."/>
        </authorList>
    </citation>
    <scope>NUCLEOTIDE SEQUENCE [LARGE SCALE GENOMIC DNA]</scope>
</reference>
<dbReference type="EMBL" id="LCCU01000003">
    <property type="protein sequence ID" value="KKS39203.1"/>
    <property type="molecule type" value="Genomic_DNA"/>
</dbReference>
<organism evidence="1 2">
    <name type="scientific">candidate division WWE3 bacterium GW2011_GWF1_42_14</name>
    <dbReference type="NCBI Taxonomy" id="1619138"/>
    <lineage>
        <taxon>Bacteria</taxon>
        <taxon>Katanobacteria</taxon>
    </lineage>
</organism>
<accession>A0A0G1BP05</accession>
<gene>
    <name evidence="1" type="ORF">UV00_C0003G0035</name>
</gene>
<evidence type="ECO:0000313" key="2">
    <source>
        <dbReference type="Proteomes" id="UP000033847"/>
    </source>
</evidence>
<sequence>MAKPGTIEIRVRKDSANVQYREYYTDQQISIAPHKIYTLPIGADTNEKLNDEIGPIGASLLTMLNKIEELDFIYLTHEYVGLSKKRGRDWTKIEQVVFLDIQTALGGTSYRARNYY</sequence>
<name>A0A0G1BP05_UNCKA</name>
<dbReference type="AlphaFoldDB" id="A0A0G1BP05"/>